<evidence type="ECO:0000313" key="2">
    <source>
        <dbReference type="Proteomes" id="UP000466692"/>
    </source>
</evidence>
<sequence>MINRKGIDEVMEEGITSDLFPGAVCHISKSGETIYHKAFGTACHSTRASVKPNTLFDIASLTKVVTTTLILKLASEKKVNIDERVGTALPKIHSYSHLTNRLSNVTIRDLLIHQSGLPAWFPFYSRFDSSLLEILEDIAFQTEPVQGMVYSDLNFMLLGEVIQYQANKTLDHAVETEIVAPLHLETLSYHPLHVAPLSSIAATEKGNRTEQGMCRKRNIEFSSWRSNDSWIHGEVNDGNSFYFFQGISGHAGLFSTAKDLDKIGQLYWRKGGPILSNELVQEASTDQGNGRGLGWQFDSMFPSGFGHTGFTGTSLWICPEEELVCVVLTNRLHQEKAESINGFRRQLHERILNQMKEMKA</sequence>
<dbReference type="Proteomes" id="UP000466692">
    <property type="component" value="Unassembled WGS sequence"/>
</dbReference>
<comment type="caution">
    <text evidence="1">The sequence shown here is derived from an EMBL/GenBank/DDBJ whole genome shotgun (WGS) entry which is preliminary data.</text>
</comment>
<gene>
    <name evidence="1" type="ORF">GLW08_11375</name>
</gene>
<evidence type="ECO:0000313" key="1">
    <source>
        <dbReference type="EMBL" id="MYL53937.1"/>
    </source>
</evidence>
<accession>A0ACC7VGM6</accession>
<organism evidence="1 2">
    <name type="scientific">Pontibacillus yanchengensis</name>
    <dbReference type="NCBI Taxonomy" id="462910"/>
    <lineage>
        <taxon>Bacteria</taxon>
        <taxon>Bacillati</taxon>
        <taxon>Bacillota</taxon>
        <taxon>Bacilli</taxon>
        <taxon>Bacillales</taxon>
        <taxon>Bacillaceae</taxon>
        <taxon>Pontibacillus</taxon>
    </lineage>
</organism>
<name>A0ACC7VGM6_9BACI</name>
<keyword evidence="2" id="KW-1185">Reference proteome</keyword>
<protein>
    <submittedName>
        <fullName evidence="1">Serine hydrolase</fullName>
    </submittedName>
</protein>
<keyword evidence="1" id="KW-0378">Hydrolase</keyword>
<reference evidence="1" key="1">
    <citation type="submission" date="2019-11" db="EMBL/GenBank/DDBJ databases">
        <title>Genome sequences of 17 halophilic strains isolated from different environments.</title>
        <authorList>
            <person name="Furrow R.E."/>
        </authorList>
    </citation>
    <scope>NUCLEOTIDE SEQUENCE</scope>
    <source>
        <strain evidence="1">22510_22_Filter</strain>
    </source>
</reference>
<dbReference type="EMBL" id="WMEU01000003">
    <property type="protein sequence ID" value="MYL53937.1"/>
    <property type="molecule type" value="Genomic_DNA"/>
</dbReference>
<proteinExistence type="predicted"/>